<dbReference type="RefSeq" id="WP_248342606.1">
    <property type="nucleotide sequence ID" value="NZ_AP025592.1"/>
</dbReference>
<keyword evidence="1" id="KW-0560">Oxidoreductase</keyword>
<evidence type="ECO:0000259" key="3">
    <source>
        <dbReference type="Pfam" id="PF03446"/>
    </source>
</evidence>
<dbReference type="InterPro" id="IPR002204">
    <property type="entry name" value="3-OH-isobutyrate_DH-rel_CS"/>
</dbReference>
<proteinExistence type="predicted"/>
<dbReference type="SUPFAM" id="SSF48179">
    <property type="entry name" value="6-phosphogluconate dehydrogenase C-terminal domain-like"/>
    <property type="match status" value="1"/>
</dbReference>
<dbReference type="SUPFAM" id="SSF51735">
    <property type="entry name" value="NAD(P)-binding Rossmann-fold domains"/>
    <property type="match status" value="1"/>
</dbReference>
<evidence type="ECO:0000313" key="6">
    <source>
        <dbReference type="Proteomes" id="UP001162734"/>
    </source>
</evidence>
<organism evidence="5 6">
    <name type="scientific">Anaeromyxobacter paludicola</name>
    <dbReference type="NCBI Taxonomy" id="2918171"/>
    <lineage>
        <taxon>Bacteria</taxon>
        <taxon>Pseudomonadati</taxon>
        <taxon>Myxococcota</taxon>
        <taxon>Myxococcia</taxon>
        <taxon>Myxococcales</taxon>
        <taxon>Cystobacterineae</taxon>
        <taxon>Anaeromyxobacteraceae</taxon>
        <taxon>Anaeromyxobacter</taxon>
    </lineage>
</organism>
<keyword evidence="2" id="KW-0520">NAD</keyword>
<dbReference type="InterPro" id="IPR051265">
    <property type="entry name" value="HIBADH-related_NP60_sf"/>
</dbReference>
<sequence>MDVGFVGLGAMGQGMARSLLRAGHRVSVWNRSPAKAEALAGEGAQAVRSPAEAARGGLAITMVADDAALEAVTSGEDGVRAGLPRGGLHLSMSTVSPATTARLAKAHAAAGQALLAAPVFGRPDAAAAAKLFVLAAGPADALERARPLLEAMGQRVFPLGDDPAHASLVKLTGNFLITTVIEALAEACALVEKGGIPPARLVEILTQSLFAAPVYQGYGKTLVEERFSPAGFALPLGAKDNRLLLQAAEAAGVPMPLASLVRDRMIAALARGWADLDWSSFGRLSREDAGLAKGPPARAGT</sequence>
<dbReference type="InterPro" id="IPR029154">
    <property type="entry name" value="HIBADH-like_NADP-bd"/>
</dbReference>
<gene>
    <name evidence="5" type="ORF">AMPC_33260</name>
</gene>
<dbReference type="Proteomes" id="UP001162734">
    <property type="component" value="Chromosome"/>
</dbReference>
<evidence type="ECO:0000256" key="2">
    <source>
        <dbReference type="ARBA" id="ARBA00023027"/>
    </source>
</evidence>
<dbReference type="Gene3D" id="1.10.1040.10">
    <property type="entry name" value="N-(1-d-carboxylethyl)-l-norvaline Dehydrogenase, domain 2"/>
    <property type="match status" value="1"/>
</dbReference>
<keyword evidence="6" id="KW-1185">Reference proteome</keyword>
<accession>A0ABM7XE96</accession>
<dbReference type="InterPro" id="IPR015815">
    <property type="entry name" value="HIBADH-related"/>
</dbReference>
<dbReference type="Gene3D" id="3.40.50.720">
    <property type="entry name" value="NAD(P)-binding Rossmann-like Domain"/>
    <property type="match status" value="1"/>
</dbReference>
<reference evidence="6" key="1">
    <citation type="journal article" date="2022" name="Int. J. Syst. Evol. Microbiol.">
        <title>Anaeromyxobacter oryzae sp. nov., Anaeromyxobacter diazotrophicus sp. nov. and Anaeromyxobacter paludicola sp. nov., isolated from paddy soils.</title>
        <authorList>
            <person name="Itoh H."/>
            <person name="Xu Z."/>
            <person name="Mise K."/>
            <person name="Masuda Y."/>
            <person name="Ushijima N."/>
            <person name="Hayakawa C."/>
            <person name="Shiratori Y."/>
            <person name="Senoo K."/>
        </authorList>
    </citation>
    <scope>NUCLEOTIDE SEQUENCE [LARGE SCALE GENOMIC DNA]</scope>
    <source>
        <strain evidence="6">Red630</strain>
    </source>
</reference>
<feature type="domain" description="3-hydroxyisobutyrate dehydrogenase-like NAD-binding" evidence="4">
    <location>
        <begin position="166"/>
        <end position="281"/>
    </location>
</feature>
<feature type="domain" description="6-phosphogluconate dehydrogenase NADP-binding" evidence="3">
    <location>
        <begin position="2"/>
        <end position="158"/>
    </location>
</feature>
<dbReference type="Pfam" id="PF14833">
    <property type="entry name" value="NAD_binding_11"/>
    <property type="match status" value="1"/>
</dbReference>
<dbReference type="PROSITE" id="PS00895">
    <property type="entry name" value="3_HYDROXYISOBUT_DH"/>
    <property type="match status" value="1"/>
</dbReference>
<dbReference type="EMBL" id="AP025592">
    <property type="protein sequence ID" value="BDG10213.1"/>
    <property type="molecule type" value="Genomic_DNA"/>
</dbReference>
<dbReference type="InterPro" id="IPR008927">
    <property type="entry name" value="6-PGluconate_DH-like_C_sf"/>
</dbReference>
<protein>
    <submittedName>
        <fullName evidence="5">3-hydroxyisobutyrate dehydrogenase</fullName>
    </submittedName>
</protein>
<dbReference type="PIRSF" id="PIRSF000103">
    <property type="entry name" value="HIBADH"/>
    <property type="match status" value="1"/>
</dbReference>
<dbReference type="InterPro" id="IPR006115">
    <property type="entry name" value="6PGDH_NADP-bd"/>
</dbReference>
<dbReference type="Pfam" id="PF03446">
    <property type="entry name" value="NAD_binding_2"/>
    <property type="match status" value="1"/>
</dbReference>
<dbReference type="PANTHER" id="PTHR43580">
    <property type="entry name" value="OXIDOREDUCTASE GLYR1-RELATED"/>
    <property type="match status" value="1"/>
</dbReference>
<evidence type="ECO:0000256" key="1">
    <source>
        <dbReference type="ARBA" id="ARBA00023002"/>
    </source>
</evidence>
<dbReference type="InterPro" id="IPR013328">
    <property type="entry name" value="6PGD_dom2"/>
</dbReference>
<evidence type="ECO:0000313" key="5">
    <source>
        <dbReference type="EMBL" id="BDG10213.1"/>
    </source>
</evidence>
<dbReference type="PANTHER" id="PTHR43580:SF2">
    <property type="entry name" value="CYTOKINE-LIKE NUCLEAR FACTOR N-PAC"/>
    <property type="match status" value="1"/>
</dbReference>
<evidence type="ECO:0000259" key="4">
    <source>
        <dbReference type="Pfam" id="PF14833"/>
    </source>
</evidence>
<name>A0ABM7XE96_9BACT</name>
<dbReference type="InterPro" id="IPR036291">
    <property type="entry name" value="NAD(P)-bd_dom_sf"/>
</dbReference>